<organism evidence="1 2">
    <name type="scientific">Dactylosporangium darangshiense</name>
    <dbReference type="NCBI Taxonomy" id="579108"/>
    <lineage>
        <taxon>Bacteria</taxon>
        <taxon>Bacillati</taxon>
        <taxon>Actinomycetota</taxon>
        <taxon>Actinomycetes</taxon>
        <taxon>Micromonosporales</taxon>
        <taxon>Micromonosporaceae</taxon>
        <taxon>Dactylosporangium</taxon>
    </lineage>
</organism>
<proteinExistence type="predicted"/>
<evidence type="ECO:0000313" key="2">
    <source>
        <dbReference type="Proteomes" id="UP001500620"/>
    </source>
</evidence>
<protein>
    <recommendedName>
        <fullName evidence="3">Restriction endonuclease type IV Mrr domain-containing protein</fullName>
    </recommendedName>
</protein>
<gene>
    <name evidence="1" type="ORF">GCM10022255_069810</name>
</gene>
<dbReference type="RefSeq" id="WP_345133526.1">
    <property type="nucleotide sequence ID" value="NZ_BAABAT010000024.1"/>
</dbReference>
<keyword evidence="2" id="KW-1185">Reference proteome</keyword>
<comment type="caution">
    <text evidence="1">The sequence shown here is derived from an EMBL/GenBank/DDBJ whole genome shotgun (WGS) entry which is preliminary data.</text>
</comment>
<name>A0ABP8DIJ8_9ACTN</name>
<accession>A0ABP8DIJ8</accession>
<reference evidence="2" key="1">
    <citation type="journal article" date="2019" name="Int. J. Syst. Evol. Microbiol.">
        <title>The Global Catalogue of Microorganisms (GCM) 10K type strain sequencing project: providing services to taxonomists for standard genome sequencing and annotation.</title>
        <authorList>
            <consortium name="The Broad Institute Genomics Platform"/>
            <consortium name="The Broad Institute Genome Sequencing Center for Infectious Disease"/>
            <person name="Wu L."/>
            <person name="Ma J."/>
        </authorList>
    </citation>
    <scope>NUCLEOTIDE SEQUENCE [LARGE SCALE GENOMIC DNA]</scope>
    <source>
        <strain evidence="2">JCM 17441</strain>
    </source>
</reference>
<sequence>MTSLAALRGYLLEEAIAWLVRSSGYRLLVDVSDDPDGALQWAGNGLLVTGRGANHQADTLGEFAFVPPFSLPIRLFVEAKFRNETTGIYDVRNAFGVVSDVNENYVQLDPGRRPRRRYRYVYTLFSTSGFSAAAQEYAIAHQISLVDLSGDSFAWLRSTVAAAADRVYELEESLKARTTKPSVPRAKVREAVRRQLQTGGPTYPGIATPTWWSEDIDRKLAEIATGMGEGLQVAEGRELLLGFPPAPFVLTLSAQPPYTMQHFLTFTQHRQRHTVGLRRRRSDSHVTQWELFPRERPDAYRLSFTLPDRVEEWIDDSERYRKRARIVEESLLSTIVLYRLRRGAVTVYQLDYESAELHATGH</sequence>
<dbReference type="EMBL" id="BAABAT010000024">
    <property type="protein sequence ID" value="GAA4256543.1"/>
    <property type="molecule type" value="Genomic_DNA"/>
</dbReference>
<dbReference type="Proteomes" id="UP001500620">
    <property type="component" value="Unassembled WGS sequence"/>
</dbReference>
<evidence type="ECO:0000313" key="1">
    <source>
        <dbReference type="EMBL" id="GAA4256543.1"/>
    </source>
</evidence>
<evidence type="ECO:0008006" key="3">
    <source>
        <dbReference type="Google" id="ProtNLM"/>
    </source>
</evidence>